<evidence type="ECO:0000256" key="12">
    <source>
        <dbReference type="HAMAP-Rule" id="MF_00184"/>
    </source>
</evidence>
<dbReference type="InterPro" id="IPR036621">
    <property type="entry name" value="Anticodon-bd_dom_sf"/>
</dbReference>
<reference evidence="14" key="1">
    <citation type="journal article" date="2014" name="Int. J. Syst. Evol. Microbiol.">
        <title>Complete genome sequence of Corynebacterium casei LMG S-19264T (=DSM 44701T), isolated from a smear-ripened cheese.</title>
        <authorList>
            <consortium name="US DOE Joint Genome Institute (JGI-PGF)"/>
            <person name="Walter F."/>
            <person name="Albersmeier A."/>
            <person name="Kalinowski J."/>
            <person name="Ruckert C."/>
        </authorList>
    </citation>
    <scope>NUCLEOTIDE SEQUENCE</scope>
    <source>
        <strain evidence="14">JCM 10088</strain>
    </source>
</reference>
<dbReference type="Pfam" id="PF03129">
    <property type="entry name" value="HGTP_anticodon"/>
    <property type="match status" value="1"/>
</dbReference>
<comment type="subunit">
    <text evidence="12">Homodimer.</text>
</comment>
<evidence type="ECO:0000256" key="2">
    <source>
        <dbReference type="ARBA" id="ARBA00022490"/>
    </source>
</evidence>
<comment type="caution">
    <text evidence="12">Lacks conserved residue(s) required for the propagation of feature annotation.</text>
</comment>
<accession>A0A830GR77</accession>
<dbReference type="InterPro" id="IPR002314">
    <property type="entry name" value="aa-tRNA-synt_IIb"/>
</dbReference>
<dbReference type="GO" id="GO:0004829">
    <property type="term" value="F:threonine-tRNA ligase activity"/>
    <property type="evidence" value="ECO:0007669"/>
    <property type="project" value="UniProtKB-UniRule"/>
</dbReference>
<evidence type="ECO:0000256" key="9">
    <source>
        <dbReference type="ARBA" id="ARBA00022917"/>
    </source>
</evidence>
<dbReference type="NCBIfam" id="NF003068">
    <property type="entry name" value="PRK03991.1"/>
    <property type="match status" value="1"/>
</dbReference>
<dbReference type="CDD" id="cd00860">
    <property type="entry name" value="ThrRS_anticodon"/>
    <property type="match status" value="1"/>
</dbReference>
<keyword evidence="12" id="KW-0479">Metal-binding</keyword>
<feature type="binding site" evidence="12">
    <location>
        <position position="341"/>
    </location>
    <ligand>
        <name>Zn(2+)</name>
        <dbReference type="ChEBI" id="CHEBI:29105"/>
        <note>catalytic</note>
    </ligand>
</feature>
<keyword evidence="4 12" id="KW-0436">Ligase</keyword>
<evidence type="ECO:0000256" key="7">
    <source>
        <dbReference type="ARBA" id="ARBA00022840"/>
    </source>
</evidence>
<dbReference type="Gene3D" id="3.40.50.800">
    <property type="entry name" value="Anticodon-binding domain"/>
    <property type="match status" value="1"/>
</dbReference>
<evidence type="ECO:0000256" key="11">
    <source>
        <dbReference type="ARBA" id="ARBA00049515"/>
    </source>
</evidence>
<comment type="catalytic activity">
    <reaction evidence="11 12">
        <text>tRNA(Thr) + L-threonine + ATP = L-threonyl-tRNA(Thr) + AMP + diphosphate + H(+)</text>
        <dbReference type="Rhea" id="RHEA:24624"/>
        <dbReference type="Rhea" id="RHEA-COMP:9670"/>
        <dbReference type="Rhea" id="RHEA-COMP:9704"/>
        <dbReference type="ChEBI" id="CHEBI:15378"/>
        <dbReference type="ChEBI" id="CHEBI:30616"/>
        <dbReference type="ChEBI" id="CHEBI:33019"/>
        <dbReference type="ChEBI" id="CHEBI:57926"/>
        <dbReference type="ChEBI" id="CHEBI:78442"/>
        <dbReference type="ChEBI" id="CHEBI:78534"/>
        <dbReference type="ChEBI" id="CHEBI:456215"/>
        <dbReference type="EC" id="6.1.1.3"/>
    </reaction>
</comment>
<evidence type="ECO:0000313" key="14">
    <source>
        <dbReference type="EMBL" id="GGP19298.1"/>
    </source>
</evidence>
<keyword evidence="5 12" id="KW-0547">Nucleotide-binding</keyword>
<proteinExistence type="inferred from homology"/>
<dbReference type="Gene3D" id="3.30.930.10">
    <property type="entry name" value="Bira Bifunctional Protein, Domain 2"/>
    <property type="match status" value="1"/>
</dbReference>
<dbReference type="PANTHER" id="PTHR11451">
    <property type="entry name" value="THREONINE-TRNA LIGASE"/>
    <property type="match status" value="1"/>
</dbReference>
<protein>
    <recommendedName>
        <fullName evidence="12">Threonine--tRNA ligase</fullName>
        <ecNumber evidence="12">6.1.1.3</ecNumber>
    </recommendedName>
    <alternativeName>
        <fullName evidence="12">Threonyl-tRNA synthetase</fullName>
        <shortName evidence="12">ThrRS</shortName>
    </alternativeName>
</protein>
<name>A0A830GR77_9CREN</name>
<dbReference type="InterPro" id="IPR002320">
    <property type="entry name" value="Thr-tRNA-ligase_IIa"/>
</dbReference>
<keyword evidence="6 12" id="KW-0862">Zinc</keyword>
<dbReference type="PRINTS" id="PR01047">
    <property type="entry name" value="TRNASYNTHTHR"/>
</dbReference>
<keyword evidence="3 12" id="KW-0820">tRNA-binding</keyword>
<evidence type="ECO:0000256" key="6">
    <source>
        <dbReference type="ARBA" id="ARBA00022833"/>
    </source>
</evidence>
<sequence length="610" mass="70005">MRLLLIHAEDFSYSVKDKAIREPEPLERQGYEAKNALVVFTTVESGDNDSPEFLSSVADDIIDVARKVKAGSIVIYPYAHLSSDLAPPDKAISILGKLFEVVKERSGLSVEKAPFGWYKAFSIKCLGHPLSELSRTITPSSVRKQEQKVINDFYVVLTPDGGEYPAEKYQFKPGEEDLKILVEKEVFKRELGGGKAPRYLDYCKKFGFEWEPMSDVGHMRYGPMATLMMELVEDYAWRAANDLGFPAFKIRGTNMFRTDQRAIAEHAKLFGERMYMTEADEELLMRYAACFQQFAMIKDWVLSYRDVPVGMLEIADSYRYEQPGETVLCFRLRRFYMPDLHIFVRDLSQAMDVGLRLHGKIFEEINKIGRNYVSLYNVTKGFFDEHKDYLFTLSKREGKPILVRVLNESKYYWVLNVEYHIIDQLKRPREIATFQFDIGNAQRFGIKYVDEENQLKYPVIIHTAILGSVERFIFAMLDKAAIDEEEGKIPKLPTWLSPIQARVVPVSKDYLDGALSIANKLASMGIRVDVDDRDETLNKKIRDAETLWVPYIVIVGDKELKSGTLSVRARGRGQSSMSVEELGREIQEETRGYPTRPLTMPMLVSKKSFI</sequence>
<evidence type="ECO:0000256" key="10">
    <source>
        <dbReference type="ARBA" id="ARBA00023146"/>
    </source>
</evidence>
<evidence type="ECO:0000256" key="3">
    <source>
        <dbReference type="ARBA" id="ARBA00022555"/>
    </source>
</evidence>
<dbReference type="RefSeq" id="WP_188595648.1">
    <property type="nucleotide sequence ID" value="NZ_BMNL01000001.1"/>
</dbReference>
<dbReference type="OrthoDB" id="372136at2157"/>
<gene>
    <name evidence="12" type="primary">thrS</name>
    <name evidence="14" type="ORF">GCM10007981_02420</name>
</gene>
<dbReference type="GO" id="GO:0000049">
    <property type="term" value="F:tRNA binding"/>
    <property type="evidence" value="ECO:0007669"/>
    <property type="project" value="UniProtKB-KW"/>
</dbReference>
<comment type="similarity">
    <text evidence="1 12">Belongs to the class-II aminoacyl-tRNA synthetase family.</text>
</comment>
<dbReference type="SUPFAM" id="SSF52954">
    <property type="entry name" value="Class II aaRS ABD-related"/>
    <property type="match status" value="1"/>
</dbReference>
<keyword evidence="10 12" id="KW-0030">Aminoacyl-tRNA synthetase</keyword>
<feature type="binding site" evidence="12">
    <location>
        <position position="290"/>
    </location>
    <ligand>
        <name>Zn(2+)</name>
        <dbReference type="ChEBI" id="CHEBI:29105"/>
        <note>catalytic</note>
    </ligand>
</feature>
<comment type="cofactor">
    <cofactor evidence="12">
        <name>Zn(2+)</name>
        <dbReference type="ChEBI" id="CHEBI:29105"/>
    </cofactor>
    <text evidence="12">Binds 1 zinc ion per subunit.</text>
</comment>
<reference evidence="14" key="2">
    <citation type="submission" date="2020-09" db="EMBL/GenBank/DDBJ databases">
        <authorList>
            <person name="Sun Q."/>
            <person name="Ohkuma M."/>
        </authorList>
    </citation>
    <scope>NUCLEOTIDE SEQUENCE</scope>
    <source>
        <strain evidence="14">JCM 10088</strain>
    </source>
</reference>
<comment type="subcellular location">
    <subcellularLocation>
        <location evidence="12">Cytoplasm</location>
    </subcellularLocation>
</comment>
<dbReference type="SUPFAM" id="SSF55681">
    <property type="entry name" value="Class II aaRS and biotin synthetases"/>
    <property type="match status" value="1"/>
</dbReference>
<organism evidence="14 15">
    <name type="scientific">Thermocladium modestius</name>
    <dbReference type="NCBI Taxonomy" id="62609"/>
    <lineage>
        <taxon>Archaea</taxon>
        <taxon>Thermoproteota</taxon>
        <taxon>Thermoprotei</taxon>
        <taxon>Thermoproteales</taxon>
        <taxon>Thermoproteaceae</taxon>
        <taxon>Thermocladium</taxon>
    </lineage>
</organism>
<dbReference type="EMBL" id="BMNL01000001">
    <property type="protein sequence ID" value="GGP19298.1"/>
    <property type="molecule type" value="Genomic_DNA"/>
</dbReference>
<evidence type="ECO:0000256" key="5">
    <source>
        <dbReference type="ARBA" id="ARBA00022741"/>
    </source>
</evidence>
<evidence type="ECO:0000259" key="13">
    <source>
        <dbReference type="PROSITE" id="PS50862"/>
    </source>
</evidence>
<dbReference type="AlphaFoldDB" id="A0A830GR77"/>
<dbReference type="Pfam" id="PF08915">
    <property type="entry name" value="tRNA-Thr_ED"/>
    <property type="match status" value="1"/>
</dbReference>
<evidence type="ECO:0000256" key="8">
    <source>
        <dbReference type="ARBA" id="ARBA00022884"/>
    </source>
</evidence>
<dbReference type="GO" id="GO:0005524">
    <property type="term" value="F:ATP binding"/>
    <property type="evidence" value="ECO:0007669"/>
    <property type="project" value="UniProtKB-UniRule"/>
</dbReference>
<dbReference type="GO" id="GO:0006435">
    <property type="term" value="P:threonyl-tRNA aminoacylation"/>
    <property type="evidence" value="ECO:0007669"/>
    <property type="project" value="UniProtKB-UniRule"/>
</dbReference>
<keyword evidence="9 12" id="KW-0648">Protein biosynthesis</keyword>
<keyword evidence="2 12" id="KW-0963">Cytoplasm</keyword>
<dbReference type="HAMAP" id="MF_00184">
    <property type="entry name" value="Thr_tRNA_synth"/>
    <property type="match status" value="1"/>
</dbReference>
<dbReference type="FunFam" id="3.40.50.800:FF:000001">
    <property type="entry name" value="Threonine--tRNA ligase"/>
    <property type="match status" value="1"/>
</dbReference>
<dbReference type="InterPro" id="IPR015011">
    <property type="entry name" value="Threonyl-tRNA_syn_edit_dom_arc"/>
</dbReference>
<dbReference type="Proteomes" id="UP000610960">
    <property type="component" value="Unassembled WGS sequence"/>
</dbReference>
<dbReference type="InterPro" id="IPR045864">
    <property type="entry name" value="aa-tRNA-synth_II/BPL/LPL"/>
</dbReference>
<dbReference type="Gene3D" id="3.50.80.10">
    <property type="entry name" value="D-tyrosyl-tRNA(Tyr) deacylase"/>
    <property type="match status" value="1"/>
</dbReference>
<feature type="binding site" evidence="12">
    <location>
        <position position="462"/>
    </location>
    <ligand>
        <name>Zn(2+)</name>
        <dbReference type="ChEBI" id="CHEBI:29105"/>
        <note>catalytic</note>
    </ligand>
</feature>
<dbReference type="InterPro" id="IPR004154">
    <property type="entry name" value="Anticodon-bd"/>
</dbReference>
<dbReference type="InterPro" id="IPR006195">
    <property type="entry name" value="aa-tRNA-synth_II"/>
</dbReference>
<dbReference type="Pfam" id="PF00587">
    <property type="entry name" value="tRNA-synt_2b"/>
    <property type="match status" value="1"/>
</dbReference>
<evidence type="ECO:0000256" key="1">
    <source>
        <dbReference type="ARBA" id="ARBA00008226"/>
    </source>
</evidence>
<dbReference type="InterPro" id="IPR023509">
    <property type="entry name" value="DTD-like_sf"/>
</dbReference>
<dbReference type="PROSITE" id="PS50862">
    <property type="entry name" value="AA_TRNA_LIGASE_II"/>
    <property type="match status" value="1"/>
</dbReference>
<dbReference type="GO" id="GO:0005737">
    <property type="term" value="C:cytoplasm"/>
    <property type="evidence" value="ECO:0007669"/>
    <property type="project" value="UniProtKB-SubCell"/>
</dbReference>
<feature type="domain" description="Aminoacyl-transfer RNA synthetases class-II family profile" evidence="13">
    <location>
        <begin position="242"/>
        <end position="490"/>
    </location>
</feature>
<evidence type="ECO:0000256" key="4">
    <source>
        <dbReference type="ARBA" id="ARBA00022598"/>
    </source>
</evidence>
<dbReference type="InterPro" id="IPR047246">
    <property type="entry name" value="ThrRS_anticodon"/>
</dbReference>
<keyword evidence="8 12" id="KW-0694">RNA-binding</keyword>
<keyword evidence="7 12" id="KW-0067">ATP-binding</keyword>
<keyword evidence="15" id="KW-1185">Reference proteome</keyword>
<comment type="caution">
    <text evidence="14">The sequence shown here is derived from an EMBL/GenBank/DDBJ whole genome shotgun (WGS) entry which is preliminary data.</text>
</comment>
<evidence type="ECO:0000313" key="15">
    <source>
        <dbReference type="Proteomes" id="UP000610960"/>
    </source>
</evidence>
<dbReference type="EC" id="6.1.1.3" evidence="12"/>
<dbReference type="PANTHER" id="PTHR11451:SF44">
    <property type="entry name" value="THREONINE--TRNA LIGASE, CHLOROPLASTIC_MITOCHONDRIAL 2"/>
    <property type="match status" value="1"/>
</dbReference>
<dbReference type="GO" id="GO:0008270">
    <property type="term" value="F:zinc ion binding"/>
    <property type="evidence" value="ECO:0007669"/>
    <property type="project" value="InterPro"/>
</dbReference>